<dbReference type="InterPro" id="IPR018389">
    <property type="entry name" value="DctP_fam"/>
</dbReference>
<dbReference type="NCBIfam" id="TIGR00787">
    <property type="entry name" value="dctP"/>
    <property type="match status" value="1"/>
</dbReference>
<comment type="caution">
    <text evidence="3">The sequence shown here is derived from an EMBL/GenBank/DDBJ whole genome shotgun (WGS) entry which is preliminary data.</text>
</comment>
<accession>A0ABV6CC73</accession>
<protein>
    <submittedName>
        <fullName evidence="3">TRAP transporter substrate-binding protein</fullName>
    </submittedName>
</protein>
<dbReference type="PANTHER" id="PTHR33376:SF2">
    <property type="entry name" value="DICARBOXYLATE-BINDING PERIPLASMIC PROTEIN"/>
    <property type="match status" value="1"/>
</dbReference>
<dbReference type="InterPro" id="IPR038404">
    <property type="entry name" value="TRAP_DctP_sf"/>
</dbReference>
<evidence type="ECO:0000256" key="2">
    <source>
        <dbReference type="SAM" id="SignalP"/>
    </source>
</evidence>
<dbReference type="Gene3D" id="3.40.190.170">
    <property type="entry name" value="Bacterial extracellular solute-binding protein, family 7"/>
    <property type="match status" value="1"/>
</dbReference>
<evidence type="ECO:0000256" key="1">
    <source>
        <dbReference type="ARBA" id="ARBA00022729"/>
    </source>
</evidence>
<evidence type="ECO:0000313" key="4">
    <source>
        <dbReference type="Proteomes" id="UP001589758"/>
    </source>
</evidence>
<organism evidence="3 4">
    <name type="scientific">Thorsellia kenyensis</name>
    <dbReference type="NCBI Taxonomy" id="1549888"/>
    <lineage>
        <taxon>Bacteria</taxon>
        <taxon>Pseudomonadati</taxon>
        <taxon>Pseudomonadota</taxon>
        <taxon>Gammaproteobacteria</taxon>
        <taxon>Enterobacterales</taxon>
        <taxon>Thorselliaceae</taxon>
        <taxon>Thorsellia</taxon>
    </lineage>
</organism>
<evidence type="ECO:0000313" key="3">
    <source>
        <dbReference type="EMBL" id="MFC0180592.1"/>
    </source>
</evidence>
<dbReference type="PIRSF" id="PIRSF006470">
    <property type="entry name" value="DctB"/>
    <property type="match status" value="1"/>
</dbReference>
<feature type="chain" id="PRO_5047538232" evidence="2">
    <location>
        <begin position="36"/>
        <end position="336"/>
    </location>
</feature>
<dbReference type="InterPro" id="IPR004682">
    <property type="entry name" value="TRAP_DctP"/>
</dbReference>
<name>A0ABV6CC73_9GAMM</name>
<dbReference type="Pfam" id="PF03480">
    <property type="entry name" value="DctP"/>
    <property type="match status" value="1"/>
</dbReference>
<dbReference type="PANTHER" id="PTHR33376">
    <property type="match status" value="1"/>
</dbReference>
<dbReference type="CDD" id="cd13671">
    <property type="entry name" value="PBP2_TRAP_SBP_like_3"/>
    <property type="match status" value="1"/>
</dbReference>
<proteinExistence type="predicted"/>
<keyword evidence="4" id="KW-1185">Reference proteome</keyword>
<dbReference type="Proteomes" id="UP001589758">
    <property type="component" value="Unassembled WGS sequence"/>
</dbReference>
<gene>
    <name evidence="3" type="ORF">ACFFIT_10950</name>
</gene>
<sequence>MLNRVDSKKQHNKIKFSLSALVIVTTLFTSATAFADATLKLSHNQDKNHPVHLSMQFMADEAKRLSDGGIKIRIYPNSQLGTQRESMELMQNGALDMVKSNASEMESFEPAYGAFNVPYLFTDIDHYYRALEGEVGKEILQASKDKGFIGLTYYDAGARSFYAKKPINTPADLNGLKIRVQPSPTAVKMIELMGGAPTPLAYGELYTALQQGVVDGAENNPTALTTARHGEVANIFSLDEHTMIPDVLLISSTVWDGLSPEDQKIIQQAADASMQHHKTLWQEMTAASMKEAEETMNVQFVTVEKKPFQDAVKPIRDEAINNPAIAEYVKQIEALK</sequence>
<reference evidence="3 4" key="1">
    <citation type="submission" date="2024-09" db="EMBL/GenBank/DDBJ databases">
        <authorList>
            <person name="Sun Q."/>
            <person name="Mori K."/>
        </authorList>
    </citation>
    <scope>NUCLEOTIDE SEQUENCE [LARGE SCALE GENOMIC DNA]</scope>
    <source>
        <strain evidence="3 4">CCM 8545</strain>
    </source>
</reference>
<feature type="signal peptide" evidence="2">
    <location>
        <begin position="1"/>
        <end position="35"/>
    </location>
</feature>
<keyword evidence="1 2" id="KW-0732">Signal</keyword>
<dbReference type="RefSeq" id="WP_385877712.1">
    <property type="nucleotide sequence ID" value="NZ_JBHLXE010000105.1"/>
</dbReference>
<dbReference type="NCBIfam" id="NF037995">
    <property type="entry name" value="TRAP_S1"/>
    <property type="match status" value="1"/>
</dbReference>
<dbReference type="EMBL" id="JBHLXE010000105">
    <property type="protein sequence ID" value="MFC0180592.1"/>
    <property type="molecule type" value="Genomic_DNA"/>
</dbReference>
<dbReference type="SUPFAM" id="SSF53850">
    <property type="entry name" value="Periplasmic binding protein-like II"/>
    <property type="match status" value="1"/>
</dbReference>